<feature type="compositionally biased region" description="Low complexity" evidence="1">
    <location>
        <begin position="94"/>
        <end position="107"/>
    </location>
</feature>
<feature type="chain" id="PRO_5012103560" description="DUF4124 domain-containing protein" evidence="2">
    <location>
        <begin position="29"/>
        <end position="116"/>
    </location>
</feature>
<protein>
    <recommendedName>
        <fullName evidence="3">DUF4124 domain-containing protein</fullName>
    </recommendedName>
</protein>
<evidence type="ECO:0000313" key="4">
    <source>
        <dbReference type="EMBL" id="SNQ29849.1"/>
    </source>
</evidence>
<keyword evidence="5" id="KW-1185">Reference proteome</keyword>
<evidence type="ECO:0000256" key="2">
    <source>
        <dbReference type="SAM" id="SignalP"/>
    </source>
</evidence>
<keyword evidence="2" id="KW-0732">Signal</keyword>
<proteinExistence type="predicted"/>
<dbReference type="EMBL" id="FZLN01000003">
    <property type="protein sequence ID" value="SNQ29849.1"/>
    <property type="molecule type" value="Genomic_DNA"/>
</dbReference>
<name>A0A217EH68_9GAMM</name>
<feature type="domain" description="DUF4124" evidence="3">
    <location>
        <begin position="19"/>
        <end position="56"/>
    </location>
</feature>
<dbReference type="RefSeq" id="WP_228149629.1">
    <property type="nucleotide sequence ID" value="NZ_FZLN01000003.1"/>
</dbReference>
<feature type="signal peptide" evidence="2">
    <location>
        <begin position="1"/>
        <end position="28"/>
    </location>
</feature>
<evidence type="ECO:0000259" key="3">
    <source>
        <dbReference type="Pfam" id="PF13511"/>
    </source>
</evidence>
<reference evidence="5" key="1">
    <citation type="submission" date="2017-06" db="EMBL/GenBank/DDBJ databases">
        <authorList>
            <person name="Varghese N."/>
            <person name="Submissions S."/>
        </authorList>
    </citation>
    <scope>NUCLEOTIDE SEQUENCE [LARGE SCALE GENOMIC DNA]</scope>
    <source>
        <strain evidence="5">ANC 5114</strain>
    </source>
</reference>
<gene>
    <name evidence="4" type="ORF">SAMN05444584_1820</name>
</gene>
<feature type="region of interest" description="Disordered" evidence="1">
    <location>
        <begin position="91"/>
        <end position="116"/>
    </location>
</feature>
<dbReference type="AlphaFoldDB" id="A0A217EH68"/>
<dbReference type="InterPro" id="IPR025392">
    <property type="entry name" value="DUF4124"/>
</dbReference>
<sequence>MGKVIQMVKINILLLPILCLMSMSHVYAQSFYKWVDEHGTTHYTETPPQTKKGVKTKGQVKTYGQTAQGSNQMPVTLPTKNDVAQVKQPVVENKATPTTPLLPPKTADQNGPVSNF</sequence>
<dbReference type="Proteomes" id="UP000243463">
    <property type="component" value="Unassembled WGS sequence"/>
</dbReference>
<evidence type="ECO:0000256" key="1">
    <source>
        <dbReference type="SAM" id="MobiDB-lite"/>
    </source>
</evidence>
<evidence type="ECO:0000313" key="5">
    <source>
        <dbReference type="Proteomes" id="UP000243463"/>
    </source>
</evidence>
<accession>A0A217EH68</accession>
<organism evidence="4 5">
    <name type="scientific">Acinetobacter apis</name>
    <dbReference type="NCBI Taxonomy" id="1229165"/>
    <lineage>
        <taxon>Bacteria</taxon>
        <taxon>Pseudomonadati</taxon>
        <taxon>Pseudomonadota</taxon>
        <taxon>Gammaproteobacteria</taxon>
        <taxon>Moraxellales</taxon>
        <taxon>Moraxellaceae</taxon>
        <taxon>Acinetobacter</taxon>
    </lineage>
</organism>
<dbReference type="Pfam" id="PF13511">
    <property type="entry name" value="DUF4124"/>
    <property type="match status" value="1"/>
</dbReference>